<feature type="region of interest" description="Disordered" evidence="1">
    <location>
        <begin position="1"/>
        <end position="26"/>
    </location>
</feature>
<dbReference type="Proteomes" id="UP000509626">
    <property type="component" value="Chromosome"/>
</dbReference>
<feature type="compositionally biased region" description="Basic and acidic residues" evidence="1">
    <location>
        <begin position="17"/>
        <end position="26"/>
    </location>
</feature>
<dbReference type="EMBL" id="CP058579">
    <property type="protein sequence ID" value="QLG61526.1"/>
    <property type="molecule type" value="Genomic_DNA"/>
</dbReference>
<evidence type="ECO:0000259" key="2">
    <source>
        <dbReference type="Pfam" id="PF24035"/>
    </source>
</evidence>
<dbReference type="Pfam" id="PF24035">
    <property type="entry name" value="DUF7344"/>
    <property type="match status" value="1"/>
</dbReference>
<sequence>MTKNSGEATDVQQSDSSVERTRSPDELFDALADRRRRDVLDLLRTHGGPMSLADLADEIAVREDETPITEVTPGDATRVYMSLYHTHVPKLADAGFLEYDRARDAVAPTDGASELDPILDAVEDAERELTRSG</sequence>
<reference evidence="3 4" key="1">
    <citation type="submission" date="2020-06" db="EMBL/GenBank/DDBJ databases">
        <title>NJ-3-1, isolated from saline soil.</title>
        <authorList>
            <person name="Cui H.L."/>
            <person name="Shi X."/>
        </authorList>
    </citation>
    <scope>NUCLEOTIDE SEQUENCE [LARGE SCALE GENOMIC DNA]</scope>
    <source>
        <strain evidence="3 4">NJ-3-1</strain>
    </source>
</reference>
<organism evidence="3 4">
    <name type="scientific">Halorarum salinum</name>
    <dbReference type="NCBI Taxonomy" id="2743089"/>
    <lineage>
        <taxon>Archaea</taxon>
        <taxon>Methanobacteriati</taxon>
        <taxon>Methanobacteriota</taxon>
        <taxon>Stenosarchaea group</taxon>
        <taxon>Halobacteria</taxon>
        <taxon>Halobacteriales</taxon>
        <taxon>Haloferacaceae</taxon>
        <taxon>Halorarum</taxon>
    </lineage>
</organism>
<dbReference type="AlphaFoldDB" id="A0A7D5L9K6"/>
<gene>
    <name evidence="3" type="ORF">HUG12_07210</name>
</gene>
<name>A0A7D5L9K6_9EURY</name>
<proteinExistence type="predicted"/>
<dbReference type="KEGG" id="halu:HUG12_07210"/>
<evidence type="ECO:0000313" key="4">
    <source>
        <dbReference type="Proteomes" id="UP000509626"/>
    </source>
</evidence>
<feature type="compositionally biased region" description="Polar residues" evidence="1">
    <location>
        <begin position="1"/>
        <end position="16"/>
    </location>
</feature>
<dbReference type="GeneID" id="56037235"/>
<dbReference type="InterPro" id="IPR036388">
    <property type="entry name" value="WH-like_DNA-bd_sf"/>
</dbReference>
<accession>A0A7D5L9K6</accession>
<dbReference type="SUPFAM" id="SSF46785">
    <property type="entry name" value="Winged helix' DNA-binding domain"/>
    <property type="match status" value="1"/>
</dbReference>
<dbReference type="RefSeq" id="WP_179268111.1">
    <property type="nucleotide sequence ID" value="NZ_CP058579.1"/>
</dbReference>
<dbReference type="InterPro" id="IPR036390">
    <property type="entry name" value="WH_DNA-bd_sf"/>
</dbReference>
<dbReference type="InterPro" id="IPR055768">
    <property type="entry name" value="DUF7344"/>
</dbReference>
<keyword evidence="4" id="KW-1185">Reference proteome</keyword>
<feature type="domain" description="DUF7344" evidence="2">
    <location>
        <begin position="28"/>
        <end position="106"/>
    </location>
</feature>
<dbReference type="OrthoDB" id="331021at2157"/>
<protein>
    <submittedName>
        <fullName evidence="3">Helix-turn-helix transcriptional regulator</fullName>
    </submittedName>
</protein>
<evidence type="ECO:0000256" key="1">
    <source>
        <dbReference type="SAM" id="MobiDB-lite"/>
    </source>
</evidence>
<evidence type="ECO:0000313" key="3">
    <source>
        <dbReference type="EMBL" id="QLG61526.1"/>
    </source>
</evidence>
<dbReference type="Gene3D" id="1.10.10.10">
    <property type="entry name" value="Winged helix-like DNA-binding domain superfamily/Winged helix DNA-binding domain"/>
    <property type="match status" value="1"/>
</dbReference>